<sequence>MATAELMHAAGLPRLTFTMQFAPDGLPDVTLLRCRFTNTHARSVDGQELTKLVQQDIEASGLDSNPELHFKHAVVLGCSRYNRETRKAEGHTALGGGKVGVFGSCGLHTWPSHLGELSLCCLNNTRVDTRYLLDDSCYRGTFWANFSTGIGAMLHEVGHTLGLGHSTSGIMARGFDDMNRLLCVYAADPRSSQQSFQRSTAQGWLDLNHTVVREVTSRGGAHWNSASAQLLRHCPWISGYAKPSLVGPTVDWGSSILGPVGYGTYNGTQTDLPEKKLSSSVDDQLGAVMLDAGKYIDHIETLTRAEMAEAERTEPLRAAGTKHWFMLADGEYISRVDIRAMAWIDGLQLHTNLRSSRWYGGTGGSLHALQPAGGWHVSSFIGSRGDSHVGTLGVRCQPTCSVPSHPRSLEPNGCTSSVLLCPPAGKALEGGTKTPFSITLPEIGAVVVQCGRFVERVKVLSPEEAESNSRDPKFYLSNEHVFQLCPGEKLIKSEVYSGHWVDCIRFTTTRRVSAWFGGGRGPNYAVMESPVGHHICGLHGVHGKQYVGSLGALYCADVAARYLQTEPEQEQSRPRQFWVMRTVPVSNQTTELPESPLGILVAVQGGSVTSVQSFDSVRMFDDVVSQLHSTLLSNGSSYQVHCVPLRPGEKLVQIDVSFRPASVNDIYTVVDGICFHTTLRCSSWFGAYRESNLRFFMPLTDTSIIQVQGTYTDSILTDVTGVIGASINNSKHFSPDARVLVDDGAYDVRLEAATPEFGIESVVLVKKNNGDNLDKHAWTWRQHGSPYPQVWRVPHKMLEDYTDSKRILYDEYLVGAINSGGAYTKTTAPSK</sequence>
<dbReference type="Pfam" id="PF12044">
    <property type="entry name" value="Metallopep"/>
    <property type="match status" value="1"/>
</dbReference>
<comment type="caution">
    <text evidence="2">The sequence shown here is derived from an EMBL/GenBank/DDBJ whole genome shotgun (WGS) entry which is preliminary data.</text>
</comment>
<keyword evidence="3" id="KW-1185">Reference proteome</keyword>
<dbReference type="Pfam" id="PF01419">
    <property type="entry name" value="Jacalin"/>
    <property type="match status" value="2"/>
</dbReference>
<proteinExistence type="predicted"/>
<feature type="domain" description="Jacalin-type lectin" evidence="1">
    <location>
        <begin position="442"/>
        <end position="552"/>
    </location>
</feature>
<dbReference type="InterPro" id="IPR053002">
    <property type="entry name" value="Metalloproteinase_M10B"/>
</dbReference>
<dbReference type="SUPFAM" id="SSF51101">
    <property type="entry name" value="Mannose-binding lectins"/>
    <property type="match status" value="3"/>
</dbReference>
<protein>
    <submittedName>
        <fullName evidence="2">Putative peptidase family</fullName>
    </submittedName>
</protein>
<gene>
    <name evidence="2" type="ORF">GN244_ATG09881</name>
</gene>
<evidence type="ECO:0000313" key="2">
    <source>
        <dbReference type="EMBL" id="KAF4038106.1"/>
    </source>
</evidence>
<dbReference type="Proteomes" id="UP000602510">
    <property type="component" value="Unassembled WGS sequence"/>
</dbReference>
<dbReference type="AlphaFoldDB" id="A0A833WUQ4"/>
<organism evidence="2 3">
    <name type="scientific">Phytophthora infestans</name>
    <name type="common">Potato late blight agent</name>
    <name type="synonym">Botrytis infestans</name>
    <dbReference type="NCBI Taxonomy" id="4787"/>
    <lineage>
        <taxon>Eukaryota</taxon>
        <taxon>Sar</taxon>
        <taxon>Stramenopiles</taxon>
        <taxon>Oomycota</taxon>
        <taxon>Peronosporomycetes</taxon>
        <taxon>Peronosporales</taxon>
        <taxon>Peronosporaceae</taxon>
        <taxon>Phytophthora</taxon>
    </lineage>
</organism>
<evidence type="ECO:0000313" key="3">
    <source>
        <dbReference type="Proteomes" id="UP000602510"/>
    </source>
</evidence>
<dbReference type="SUPFAM" id="SSF55486">
    <property type="entry name" value="Metalloproteases ('zincins'), catalytic domain"/>
    <property type="match status" value="1"/>
</dbReference>
<dbReference type="InterPro" id="IPR021917">
    <property type="entry name" value="Unchr_Zn-peptidase-like"/>
</dbReference>
<feature type="domain" description="Jacalin-type lectin" evidence="1">
    <location>
        <begin position="281"/>
        <end position="394"/>
    </location>
</feature>
<accession>A0A833WUQ4</accession>
<dbReference type="PANTHER" id="PTHR21054:SF2">
    <property type="entry name" value="MIP04191P"/>
    <property type="match status" value="1"/>
</dbReference>
<dbReference type="InterPro" id="IPR036404">
    <property type="entry name" value="Jacalin-like_lectin_dom_sf"/>
</dbReference>
<dbReference type="Gene3D" id="2.100.10.30">
    <property type="entry name" value="Jacalin-like lectin domain"/>
    <property type="match status" value="3"/>
</dbReference>
<evidence type="ECO:0000259" key="1">
    <source>
        <dbReference type="Pfam" id="PF01419"/>
    </source>
</evidence>
<dbReference type="PANTHER" id="PTHR21054">
    <property type="entry name" value="ZINC METALLOPROTEINASE-RELATED"/>
    <property type="match status" value="1"/>
</dbReference>
<name>A0A833WUQ4_PHYIN</name>
<dbReference type="InterPro" id="IPR001229">
    <property type="entry name" value="Jacalin-like_lectin_dom"/>
</dbReference>
<reference evidence="2" key="1">
    <citation type="submission" date="2020-04" db="EMBL/GenBank/DDBJ databases">
        <title>Hybrid Assembly of Korean Phytophthora infestans isolates.</title>
        <authorList>
            <person name="Prokchorchik M."/>
            <person name="Lee Y."/>
            <person name="Seo J."/>
            <person name="Cho J.-H."/>
            <person name="Park Y.-E."/>
            <person name="Jang D.-C."/>
            <person name="Im J.-S."/>
            <person name="Choi J.-G."/>
            <person name="Park H.-J."/>
            <person name="Lee G.-B."/>
            <person name="Lee Y.-G."/>
            <person name="Hong S.-Y."/>
            <person name="Cho K."/>
            <person name="Sohn K.H."/>
        </authorList>
    </citation>
    <scope>NUCLEOTIDE SEQUENCE</scope>
    <source>
        <strain evidence="2">KR_1_A1</strain>
    </source>
</reference>
<dbReference type="EMBL" id="WSZM01000219">
    <property type="protein sequence ID" value="KAF4038106.1"/>
    <property type="molecule type" value="Genomic_DNA"/>
</dbReference>